<organism evidence="2 3">
    <name type="scientific">Plantactinospora alkalitolerans</name>
    <dbReference type="NCBI Taxonomy" id="2789879"/>
    <lineage>
        <taxon>Bacteria</taxon>
        <taxon>Bacillati</taxon>
        <taxon>Actinomycetota</taxon>
        <taxon>Actinomycetes</taxon>
        <taxon>Micromonosporales</taxon>
        <taxon>Micromonosporaceae</taxon>
        <taxon>Plantactinospora</taxon>
    </lineage>
</organism>
<dbReference type="PANTHER" id="PTHR42886:SF42">
    <property type="entry name" value="ALPHA_BETA-HYDROLASES SUPERFAMILY PROTEIN"/>
    <property type="match status" value="1"/>
</dbReference>
<evidence type="ECO:0000259" key="1">
    <source>
        <dbReference type="Pfam" id="PF12697"/>
    </source>
</evidence>
<evidence type="ECO:0000313" key="3">
    <source>
        <dbReference type="Proteomes" id="UP000638560"/>
    </source>
</evidence>
<evidence type="ECO:0000313" key="2">
    <source>
        <dbReference type="EMBL" id="MBF9131253.1"/>
    </source>
</evidence>
<sequence>MSSANSPDGRSTIVLIHGLWLNPRAWEYWIDRYSKAGHRVIAPAWPGMDGEVKALRADPSAMNGVGVAEVAEHYENIIRGMRTPPVLIGHSFGGVLVQILLDRGLGHAGVAIAPAPVKGVFRLSLSSLRAAFPVLGNPANRGRTVTLSPKQWHYGFTNTSDEAASMAAYHRYHVPSSGRPLWQAATANLLPHPATKVNLRNGTRAPLLIIAGGSDHTAPPALNRENYRRYDRSSAITDYKVFPHRPHFTIGVPGWEAVADYALGWATKHDTTHLETTPA</sequence>
<dbReference type="GO" id="GO:0016787">
    <property type="term" value="F:hydrolase activity"/>
    <property type="evidence" value="ECO:0007669"/>
    <property type="project" value="UniProtKB-KW"/>
</dbReference>
<dbReference type="InterPro" id="IPR000073">
    <property type="entry name" value="AB_hydrolase_1"/>
</dbReference>
<comment type="caution">
    <text evidence="2">The sequence shown here is derived from an EMBL/GenBank/DDBJ whole genome shotgun (WGS) entry which is preliminary data.</text>
</comment>
<feature type="domain" description="AB hydrolase-1" evidence="1">
    <location>
        <begin position="13"/>
        <end position="248"/>
    </location>
</feature>
<protein>
    <submittedName>
        <fullName evidence="2">Alpha/beta fold hydrolase</fullName>
    </submittedName>
</protein>
<proteinExistence type="predicted"/>
<keyword evidence="2" id="KW-0378">Hydrolase</keyword>
<dbReference type="SUPFAM" id="SSF53474">
    <property type="entry name" value="alpha/beta-Hydrolases"/>
    <property type="match status" value="1"/>
</dbReference>
<dbReference type="Proteomes" id="UP000638560">
    <property type="component" value="Unassembled WGS sequence"/>
</dbReference>
<accession>A0ABS0GYF5</accession>
<dbReference type="RefSeq" id="WP_196202809.1">
    <property type="nucleotide sequence ID" value="NZ_JADPUN010000185.1"/>
</dbReference>
<gene>
    <name evidence="2" type="ORF">I0C86_20140</name>
</gene>
<reference evidence="2 3" key="1">
    <citation type="submission" date="2020-11" db="EMBL/GenBank/DDBJ databases">
        <title>A novel isolate from a Black sea contaminated sediment with potential to produce alkanes: Plantactinospora alkalitolerans sp. nov.</title>
        <authorList>
            <person name="Carro L."/>
            <person name="Veyisoglu A."/>
            <person name="Guven K."/>
            <person name="Schumann P."/>
            <person name="Klenk H.-P."/>
            <person name="Sahin N."/>
        </authorList>
    </citation>
    <scope>NUCLEOTIDE SEQUENCE [LARGE SCALE GENOMIC DNA]</scope>
    <source>
        <strain evidence="2 3">S1510</strain>
    </source>
</reference>
<dbReference type="InterPro" id="IPR029058">
    <property type="entry name" value="AB_hydrolase_fold"/>
</dbReference>
<dbReference type="Gene3D" id="3.40.50.1820">
    <property type="entry name" value="alpha/beta hydrolase"/>
    <property type="match status" value="1"/>
</dbReference>
<dbReference type="Pfam" id="PF12697">
    <property type="entry name" value="Abhydrolase_6"/>
    <property type="match status" value="1"/>
</dbReference>
<dbReference type="EMBL" id="JADPUN010000185">
    <property type="protein sequence ID" value="MBF9131253.1"/>
    <property type="molecule type" value="Genomic_DNA"/>
</dbReference>
<dbReference type="PANTHER" id="PTHR42886">
    <property type="entry name" value="RE40534P-RELATED"/>
    <property type="match status" value="1"/>
</dbReference>
<name>A0ABS0GYF5_9ACTN</name>
<keyword evidence="3" id="KW-1185">Reference proteome</keyword>